<dbReference type="InterPro" id="IPR006108">
    <property type="entry name" value="3HC_DH_C"/>
</dbReference>
<dbReference type="SUPFAM" id="SSF51735">
    <property type="entry name" value="NAD(P)-binding Rossmann-fold domains"/>
    <property type="match status" value="1"/>
</dbReference>
<dbReference type="Gene3D" id="3.40.50.720">
    <property type="entry name" value="NAD(P)-binding Rossmann-like Domain"/>
    <property type="match status" value="1"/>
</dbReference>
<feature type="domain" description="3-hydroxyacyl-CoA dehydrogenase C-terminal" evidence="3">
    <location>
        <begin position="239"/>
        <end position="302"/>
    </location>
</feature>
<dbReference type="EMBL" id="CADIJM010000014">
    <property type="protein sequence ID" value="CAB3729008.1"/>
    <property type="molecule type" value="Genomic_DNA"/>
</dbReference>
<dbReference type="AlphaFoldDB" id="A0A6S7BF62"/>
<dbReference type="Pfam" id="PF00725">
    <property type="entry name" value="3HCDH"/>
    <property type="match status" value="1"/>
</dbReference>
<feature type="domain" description="3-hydroxyacyl-CoA dehydrogenase NAD binding" evidence="4">
    <location>
        <begin position="60"/>
        <end position="235"/>
    </location>
</feature>
<dbReference type="InterPro" id="IPR008927">
    <property type="entry name" value="6-PGluconate_DH-like_C_sf"/>
</dbReference>
<dbReference type="GO" id="GO:0070403">
    <property type="term" value="F:NAD+ binding"/>
    <property type="evidence" value="ECO:0007669"/>
    <property type="project" value="InterPro"/>
</dbReference>
<reference evidence="5 6" key="1">
    <citation type="submission" date="2020-04" db="EMBL/GenBank/DDBJ databases">
        <authorList>
            <person name="De Canck E."/>
        </authorList>
    </citation>
    <scope>NUCLEOTIDE SEQUENCE [LARGE SCALE GENOMIC DNA]</scope>
    <source>
        <strain evidence="5 6">LMG 26690</strain>
    </source>
</reference>
<dbReference type="EC" id="1.1.1.108" evidence="5"/>
<evidence type="ECO:0000256" key="2">
    <source>
        <dbReference type="SAM" id="MobiDB-lite"/>
    </source>
</evidence>
<dbReference type="Gene3D" id="1.10.1040.10">
    <property type="entry name" value="N-(1-d-carboxylethyl)-l-norvaline Dehydrogenase, domain 2"/>
    <property type="match status" value="1"/>
</dbReference>
<feature type="region of interest" description="Disordered" evidence="2">
    <location>
        <begin position="1"/>
        <end position="54"/>
    </location>
</feature>
<dbReference type="InterPro" id="IPR013328">
    <property type="entry name" value="6PGD_dom2"/>
</dbReference>
<dbReference type="SUPFAM" id="SSF48179">
    <property type="entry name" value="6-phosphogluconate dehydrogenase C-terminal domain-like"/>
    <property type="match status" value="1"/>
</dbReference>
<evidence type="ECO:0000313" key="6">
    <source>
        <dbReference type="Proteomes" id="UP000494214"/>
    </source>
</evidence>
<organism evidence="5 6">
    <name type="scientific">Achromobacter animicus</name>
    <dbReference type="NCBI Taxonomy" id="1389935"/>
    <lineage>
        <taxon>Bacteria</taxon>
        <taxon>Pseudomonadati</taxon>
        <taxon>Pseudomonadota</taxon>
        <taxon>Betaproteobacteria</taxon>
        <taxon>Burkholderiales</taxon>
        <taxon>Alcaligenaceae</taxon>
        <taxon>Achromobacter</taxon>
    </lineage>
</organism>
<proteinExistence type="predicted"/>
<dbReference type="PANTHER" id="PTHR48075:SF5">
    <property type="entry name" value="3-HYDROXYBUTYRYL-COA DEHYDROGENASE"/>
    <property type="match status" value="1"/>
</dbReference>
<name>A0A6S7BF62_9BURK</name>
<dbReference type="Pfam" id="PF02737">
    <property type="entry name" value="3HCDH_N"/>
    <property type="match status" value="1"/>
</dbReference>
<dbReference type="GO" id="GO:0047728">
    <property type="term" value="F:carnitine 3-dehydrogenase activity"/>
    <property type="evidence" value="ECO:0007669"/>
    <property type="project" value="UniProtKB-EC"/>
</dbReference>
<sequence length="361" mass="37723">MSSIAPSSSASSGSASSGSASSGPASSGPASSSSALPGPVSSSSVPPSSISSSPGPIRRVAIVGAGTIGASWAALFLAHGLEVVVSDPGPHAQAQTLARVQAAWPVLAELGHVRPGATADALRFDPDLQTALAGVDFVQENAPEREDFKTDLFARIDAILPPHVIVASSSSGLIMSRLQSRCRHPQRFLIGHPFNPPHLIPLVEVVGGDQTSADTIDRAIDFYRSMGKHPIRLNKEVPGHIANRLQAALWREAIHLAAENVASVADIDAAVSQGPGLRWALFGPHMTFNLGGGEGGLAHFMHHLLGPVQTWWDDLGTPEVTPALQQRLIEGVNAEAGHQSIADLVEARDAQLTALIKVLRR</sequence>
<dbReference type="InterPro" id="IPR036291">
    <property type="entry name" value="NAD(P)-bd_dom_sf"/>
</dbReference>
<protein>
    <submittedName>
        <fullName evidence="5">L-carnitine dehydrogenase</fullName>
        <ecNumber evidence="5">1.1.1.108</ecNumber>
    </submittedName>
</protein>
<keyword evidence="6" id="KW-1185">Reference proteome</keyword>
<dbReference type="InterPro" id="IPR006176">
    <property type="entry name" value="3-OHacyl-CoA_DH_NAD-bd"/>
</dbReference>
<dbReference type="Proteomes" id="UP000494214">
    <property type="component" value="Unassembled WGS sequence"/>
</dbReference>
<evidence type="ECO:0000313" key="5">
    <source>
        <dbReference type="EMBL" id="CAB3729008.1"/>
    </source>
</evidence>
<accession>A0A6S7BF62</accession>
<evidence type="ECO:0000256" key="1">
    <source>
        <dbReference type="ARBA" id="ARBA00023002"/>
    </source>
</evidence>
<evidence type="ECO:0000259" key="3">
    <source>
        <dbReference type="Pfam" id="PF00725"/>
    </source>
</evidence>
<keyword evidence="1 5" id="KW-0560">Oxidoreductase</keyword>
<evidence type="ECO:0000259" key="4">
    <source>
        <dbReference type="Pfam" id="PF02737"/>
    </source>
</evidence>
<dbReference type="PANTHER" id="PTHR48075">
    <property type="entry name" value="3-HYDROXYACYL-COA DEHYDROGENASE FAMILY PROTEIN"/>
    <property type="match status" value="1"/>
</dbReference>
<dbReference type="GO" id="GO:0006631">
    <property type="term" value="P:fatty acid metabolic process"/>
    <property type="evidence" value="ECO:0007669"/>
    <property type="project" value="InterPro"/>
</dbReference>
<gene>
    <name evidence="5" type="primary">lcdH_1</name>
    <name evidence="5" type="ORF">LMG26690_04606</name>
</gene>